<dbReference type="PROSITE" id="PS51740">
    <property type="entry name" value="SPOVT_ABRB"/>
    <property type="match status" value="1"/>
</dbReference>
<sequence length="86" mass="9886">MSEEEILDVQLRPKRQITLPSKVCEKLGIEYGDRLELRIKDDSIIVKPKKTIALNALNEIRNAFKKSGVTEEELLKSVREKRHGKA</sequence>
<dbReference type="AlphaFoldDB" id="X1F7D4"/>
<gene>
    <name evidence="2" type="ORF">S01H4_56882</name>
</gene>
<comment type="caution">
    <text evidence="2">The sequence shown here is derived from an EMBL/GenBank/DDBJ whole genome shotgun (WGS) entry which is preliminary data.</text>
</comment>
<dbReference type="NCBIfam" id="TIGR01439">
    <property type="entry name" value="lp_hng_hel_AbrB"/>
    <property type="match status" value="1"/>
</dbReference>
<proteinExistence type="predicted"/>
<name>X1F7D4_9ZZZZ</name>
<dbReference type="InterPro" id="IPR037914">
    <property type="entry name" value="SpoVT-AbrB_sf"/>
</dbReference>
<feature type="domain" description="SpoVT-AbrB" evidence="1">
    <location>
        <begin position="6"/>
        <end position="51"/>
    </location>
</feature>
<dbReference type="GO" id="GO:0003677">
    <property type="term" value="F:DNA binding"/>
    <property type="evidence" value="ECO:0007669"/>
    <property type="project" value="InterPro"/>
</dbReference>
<dbReference type="SUPFAM" id="SSF89447">
    <property type="entry name" value="AbrB/MazE/MraZ-like"/>
    <property type="match status" value="1"/>
</dbReference>
<dbReference type="Gene3D" id="2.10.260.10">
    <property type="match status" value="1"/>
</dbReference>
<dbReference type="InterPro" id="IPR007159">
    <property type="entry name" value="SpoVT-AbrB_dom"/>
</dbReference>
<dbReference type="EMBL" id="BART01033014">
    <property type="protein sequence ID" value="GAH16713.1"/>
    <property type="molecule type" value="Genomic_DNA"/>
</dbReference>
<reference evidence="2" key="1">
    <citation type="journal article" date="2014" name="Front. Microbiol.">
        <title>High frequency of phylogenetically diverse reductive dehalogenase-homologous genes in deep subseafloor sedimentary metagenomes.</title>
        <authorList>
            <person name="Kawai M."/>
            <person name="Futagami T."/>
            <person name="Toyoda A."/>
            <person name="Takaki Y."/>
            <person name="Nishi S."/>
            <person name="Hori S."/>
            <person name="Arai W."/>
            <person name="Tsubouchi T."/>
            <person name="Morono Y."/>
            <person name="Uchiyama I."/>
            <person name="Ito T."/>
            <person name="Fujiyama A."/>
            <person name="Inagaki F."/>
            <person name="Takami H."/>
        </authorList>
    </citation>
    <scope>NUCLEOTIDE SEQUENCE</scope>
    <source>
        <strain evidence="2">Expedition CK06-06</strain>
    </source>
</reference>
<evidence type="ECO:0000259" key="1">
    <source>
        <dbReference type="PROSITE" id="PS51740"/>
    </source>
</evidence>
<dbReference type="Pfam" id="PF04014">
    <property type="entry name" value="MazE_antitoxin"/>
    <property type="match status" value="1"/>
</dbReference>
<organism evidence="2">
    <name type="scientific">marine sediment metagenome</name>
    <dbReference type="NCBI Taxonomy" id="412755"/>
    <lineage>
        <taxon>unclassified sequences</taxon>
        <taxon>metagenomes</taxon>
        <taxon>ecological metagenomes</taxon>
    </lineage>
</organism>
<accession>X1F7D4</accession>
<evidence type="ECO:0000313" key="2">
    <source>
        <dbReference type="EMBL" id="GAH16713.1"/>
    </source>
</evidence>
<dbReference type="SMART" id="SM00966">
    <property type="entry name" value="SpoVT_AbrB"/>
    <property type="match status" value="1"/>
</dbReference>
<protein>
    <recommendedName>
        <fullName evidence="1">SpoVT-AbrB domain-containing protein</fullName>
    </recommendedName>
</protein>